<proteinExistence type="predicted"/>
<evidence type="ECO:0000256" key="5">
    <source>
        <dbReference type="ARBA" id="ARBA00022679"/>
    </source>
</evidence>
<dbReference type="EC" id="2.7.13.3" evidence="3"/>
<keyword evidence="12 13" id="KW-0472">Membrane</keyword>
<dbReference type="Pfam" id="PF02518">
    <property type="entry name" value="HATPase_c"/>
    <property type="match status" value="1"/>
</dbReference>
<dbReference type="Gene3D" id="1.20.120.620">
    <property type="entry name" value="Backbone structure of the membrane domain of e. Coli histidine kinase receptor kdpd"/>
    <property type="match status" value="1"/>
</dbReference>
<dbReference type="InterPro" id="IPR025201">
    <property type="entry name" value="KdpD_TM"/>
</dbReference>
<keyword evidence="10 13" id="KW-1133">Transmembrane helix</keyword>
<dbReference type="InterPro" id="IPR038318">
    <property type="entry name" value="KdpD_sf"/>
</dbReference>
<comment type="catalytic activity">
    <reaction evidence="1">
        <text>ATP + protein L-histidine = ADP + protein N-phospho-L-histidine.</text>
        <dbReference type="EC" id="2.7.13.3"/>
    </reaction>
</comment>
<dbReference type="Gene3D" id="3.30.565.10">
    <property type="entry name" value="Histidine kinase-like ATPase, C-terminal domain"/>
    <property type="match status" value="1"/>
</dbReference>
<keyword evidence="5" id="KW-0808">Transferase</keyword>
<dbReference type="Pfam" id="PF07730">
    <property type="entry name" value="HisKA_3"/>
    <property type="match status" value="1"/>
</dbReference>
<evidence type="ECO:0000256" key="11">
    <source>
        <dbReference type="ARBA" id="ARBA00023012"/>
    </source>
</evidence>
<dbReference type="InterPro" id="IPR036890">
    <property type="entry name" value="HATPase_C_sf"/>
</dbReference>
<dbReference type="InterPro" id="IPR050482">
    <property type="entry name" value="Sensor_HK_TwoCompSys"/>
</dbReference>
<dbReference type="Proteomes" id="UP001501444">
    <property type="component" value="Unassembled WGS sequence"/>
</dbReference>
<dbReference type="Pfam" id="PF13493">
    <property type="entry name" value="DUF4118"/>
    <property type="match status" value="1"/>
</dbReference>
<dbReference type="PANTHER" id="PTHR24421">
    <property type="entry name" value="NITRATE/NITRITE SENSOR PROTEIN NARX-RELATED"/>
    <property type="match status" value="1"/>
</dbReference>
<evidence type="ECO:0000256" key="8">
    <source>
        <dbReference type="ARBA" id="ARBA00022777"/>
    </source>
</evidence>
<dbReference type="SUPFAM" id="SSF55874">
    <property type="entry name" value="ATPase domain of HSP90 chaperone/DNA topoisomerase II/histidine kinase"/>
    <property type="match status" value="1"/>
</dbReference>
<evidence type="ECO:0000256" key="9">
    <source>
        <dbReference type="ARBA" id="ARBA00022840"/>
    </source>
</evidence>
<keyword evidence="7" id="KW-0547">Nucleotide-binding</keyword>
<evidence type="ECO:0000256" key="6">
    <source>
        <dbReference type="ARBA" id="ARBA00022692"/>
    </source>
</evidence>
<keyword evidence="8" id="KW-0418">Kinase</keyword>
<evidence type="ECO:0000256" key="13">
    <source>
        <dbReference type="SAM" id="Phobius"/>
    </source>
</evidence>
<evidence type="ECO:0000256" key="4">
    <source>
        <dbReference type="ARBA" id="ARBA00022553"/>
    </source>
</evidence>
<evidence type="ECO:0000256" key="3">
    <source>
        <dbReference type="ARBA" id="ARBA00012438"/>
    </source>
</evidence>
<evidence type="ECO:0000256" key="2">
    <source>
        <dbReference type="ARBA" id="ARBA00004141"/>
    </source>
</evidence>
<feature type="transmembrane region" description="Helical" evidence="13">
    <location>
        <begin position="16"/>
        <end position="37"/>
    </location>
</feature>
<evidence type="ECO:0000313" key="15">
    <source>
        <dbReference type="EMBL" id="GAA2358048.1"/>
    </source>
</evidence>
<protein>
    <recommendedName>
        <fullName evidence="3">histidine kinase</fullName>
        <ecNumber evidence="3">2.7.13.3</ecNumber>
    </recommendedName>
</protein>
<reference evidence="16" key="1">
    <citation type="journal article" date="2019" name="Int. J. Syst. Evol. Microbiol.">
        <title>The Global Catalogue of Microorganisms (GCM) 10K type strain sequencing project: providing services to taxonomists for standard genome sequencing and annotation.</title>
        <authorList>
            <consortium name="The Broad Institute Genomics Platform"/>
            <consortium name="The Broad Institute Genome Sequencing Center for Infectious Disease"/>
            <person name="Wu L."/>
            <person name="Ma J."/>
        </authorList>
    </citation>
    <scope>NUCLEOTIDE SEQUENCE [LARGE SCALE GENOMIC DNA]</scope>
    <source>
        <strain evidence="16">JCM 3272</strain>
    </source>
</reference>
<evidence type="ECO:0000313" key="16">
    <source>
        <dbReference type="Proteomes" id="UP001501444"/>
    </source>
</evidence>
<dbReference type="InterPro" id="IPR003018">
    <property type="entry name" value="GAF"/>
</dbReference>
<keyword evidence="6 13" id="KW-0812">Transmembrane</keyword>
<feature type="domain" description="GAF" evidence="14">
    <location>
        <begin position="249"/>
        <end position="393"/>
    </location>
</feature>
<dbReference type="SMART" id="SM00065">
    <property type="entry name" value="GAF"/>
    <property type="match status" value="1"/>
</dbReference>
<dbReference type="SUPFAM" id="SSF55781">
    <property type="entry name" value="GAF domain-like"/>
    <property type="match status" value="1"/>
</dbReference>
<dbReference type="CDD" id="cd16917">
    <property type="entry name" value="HATPase_UhpB-NarQ-NarX-like"/>
    <property type="match status" value="1"/>
</dbReference>
<keyword evidence="9" id="KW-0067">ATP-binding</keyword>
<evidence type="ECO:0000256" key="1">
    <source>
        <dbReference type="ARBA" id="ARBA00000085"/>
    </source>
</evidence>
<sequence>MRVRLLSFLVRARPPLLLGLLFAAVVIATETLVLIPLHGAIREDSRGMIYLVGVLLVSTLCGGRIGLLAVLVSTFAYNYFQLPTFGKLELSTTGEDLQEAAVFMVAALLVNGLAHLARKHAAETSDRRQEADLSADLAHLLLGTDDLQSALGIAARRIARTFQIPWAAIERGTATTNAHRVALPLRTGASTLGTLLVPADLPQPTLQRLRERLLPALASVLGAARERETSREQQAALRRVATLVAKGTTPAEVFKTVVEELGRVLGQYPAGLYRYESNGTVSRMAGTMQLNMAERSFPVQGESLLPLVLRTRAAARIASYDNAKGANAAIACREGIRSGVGVPIVVEGRVWGVAVVVTTQPEPLPIDTEARMADFTDLVATAIANAETRAELTASRARIVAASDEARRRIERDLHDGAQQSLVALGLQLRSVEQTLPAGLGSVRDDLSLAVGSLTGVLHDLQELSRGIHPAILSKGGLGAAVKALARRSPTPVDLALAVERRLPEQVEVGAYYVVSEALTNTAKHAEASLVRVGLETADGRLRILVQDDGIGGASVSRGSGLVGLRDRVATLGGKLEISSPVGHGTALLVEIPIDKA</sequence>
<dbReference type="InterPro" id="IPR029016">
    <property type="entry name" value="GAF-like_dom_sf"/>
</dbReference>
<evidence type="ECO:0000256" key="10">
    <source>
        <dbReference type="ARBA" id="ARBA00022989"/>
    </source>
</evidence>
<organism evidence="15 16">
    <name type="scientific">Dactylosporangium salmoneum</name>
    <dbReference type="NCBI Taxonomy" id="53361"/>
    <lineage>
        <taxon>Bacteria</taxon>
        <taxon>Bacillati</taxon>
        <taxon>Actinomycetota</taxon>
        <taxon>Actinomycetes</taxon>
        <taxon>Micromonosporales</taxon>
        <taxon>Micromonosporaceae</taxon>
        <taxon>Dactylosporangium</taxon>
    </lineage>
</organism>
<evidence type="ECO:0000256" key="7">
    <source>
        <dbReference type="ARBA" id="ARBA00022741"/>
    </source>
</evidence>
<keyword evidence="4" id="KW-0597">Phosphoprotein</keyword>
<dbReference type="InterPro" id="IPR011712">
    <property type="entry name" value="Sig_transdc_His_kin_sub3_dim/P"/>
</dbReference>
<dbReference type="InterPro" id="IPR003594">
    <property type="entry name" value="HATPase_dom"/>
</dbReference>
<evidence type="ECO:0000256" key="12">
    <source>
        <dbReference type="ARBA" id="ARBA00023136"/>
    </source>
</evidence>
<evidence type="ECO:0000259" key="14">
    <source>
        <dbReference type="SMART" id="SM00065"/>
    </source>
</evidence>
<dbReference type="EMBL" id="BAAARV010000043">
    <property type="protein sequence ID" value="GAA2358048.1"/>
    <property type="molecule type" value="Genomic_DNA"/>
</dbReference>
<name>A0ABP5TNY4_9ACTN</name>
<dbReference type="Pfam" id="PF01590">
    <property type="entry name" value="GAF"/>
    <property type="match status" value="1"/>
</dbReference>
<comment type="subcellular location">
    <subcellularLocation>
        <location evidence="2">Membrane</location>
        <topology evidence="2">Multi-pass membrane protein</topology>
    </subcellularLocation>
</comment>
<gene>
    <name evidence="15" type="ORF">GCM10010170_051510</name>
</gene>
<keyword evidence="16" id="KW-1185">Reference proteome</keyword>
<feature type="transmembrane region" description="Helical" evidence="13">
    <location>
        <begin position="49"/>
        <end position="80"/>
    </location>
</feature>
<accession>A0ABP5TNY4</accession>
<dbReference type="Gene3D" id="1.20.5.1930">
    <property type="match status" value="1"/>
</dbReference>
<comment type="caution">
    <text evidence="15">The sequence shown here is derived from an EMBL/GenBank/DDBJ whole genome shotgun (WGS) entry which is preliminary data.</text>
</comment>
<dbReference type="Gene3D" id="3.30.450.40">
    <property type="match status" value="1"/>
</dbReference>
<keyword evidence="11" id="KW-0902">Two-component regulatory system</keyword>
<dbReference type="PANTHER" id="PTHR24421:SF10">
    <property type="entry name" value="NITRATE_NITRITE SENSOR PROTEIN NARQ"/>
    <property type="match status" value="1"/>
</dbReference>